<dbReference type="RefSeq" id="WP_150702417.1">
    <property type="nucleotide sequence ID" value="NZ_CABVIB010000010.1"/>
</dbReference>
<protein>
    <recommendedName>
        <fullName evidence="1">Crocagin biosynthetic protein CgnE/B domain-containing protein</fullName>
    </recommendedName>
</protein>
<dbReference type="OrthoDB" id="34067at2"/>
<evidence type="ECO:0000259" key="1">
    <source>
        <dbReference type="Pfam" id="PF26231"/>
    </source>
</evidence>
<dbReference type="InterPro" id="IPR058799">
    <property type="entry name" value="CgnE_B"/>
</dbReference>
<evidence type="ECO:0000313" key="2">
    <source>
        <dbReference type="EMBL" id="VVN96648.1"/>
    </source>
</evidence>
<dbReference type="AlphaFoldDB" id="A0A5E7BWS3"/>
<gene>
    <name evidence="2" type="ORF">PS712_02322</name>
</gene>
<dbReference type="SUPFAM" id="SSF144052">
    <property type="entry name" value="Thermophilic metalloprotease-like"/>
    <property type="match status" value="1"/>
</dbReference>
<organism evidence="2 3">
    <name type="scientific">Pseudomonas fluorescens</name>
    <dbReference type="NCBI Taxonomy" id="294"/>
    <lineage>
        <taxon>Bacteria</taxon>
        <taxon>Pseudomonadati</taxon>
        <taxon>Pseudomonadota</taxon>
        <taxon>Gammaproteobacteria</taxon>
        <taxon>Pseudomonadales</taxon>
        <taxon>Pseudomonadaceae</taxon>
        <taxon>Pseudomonas</taxon>
    </lineage>
</organism>
<sequence>MSISTMTKTLFGVDQPAIIADSQSFLQECSKLGFKTANISHINKLPKHSIVFSFSNDAAKRVFELANNTESKKCVFCATQVFDPTLDSALYSLDLLLKSDFEQALIAQRRVLNRLNSNDSFAMTGNGANAQIEIFSHAQPYALISEDIEENFIQSVAEFFEVHYAHMNPKTPSPFSFHGTLEISGILTVLRKPNPTLPSGLKIALRWLSDLISENGATLSVTNNVITSLKTNNDEHVKLLDLAAGHRGLKLTEFAIGVNENIATSINYKTNSQLNEGIRGVHLAIGDGSSGYHIDFLSPEVNVTPTYR</sequence>
<name>A0A5E7BWS3_PSEFL</name>
<proteinExistence type="predicted"/>
<accession>A0A5E7BWS3</accession>
<feature type="domain" description="Crocagin biosynthetic protein CgnE/B" evidence="1">
    <location>
        <begin position="15"/>
        <end position="304"/>
    </location>
</feature>
<dbReference type="Pfam" id="PF26231">
    <property type="entry name" value="CgnE_B"/>
    <property type="match status" value="1"/>
</dbReference>
<evidence type="ECO:0000313" key="3">
    <source>
        <dbReference type="Proteomes" id="UP000326018"/>
    </source>
</evidence>
<dbReference type="Proteomes" id="UP000326018">
    <property type="component" value="Unassembled WGS sequence"/>
</dbReference>
<reference evidence="2 3" key="1">
    <citation type="submission" date="2019-09" db="EMBL/GenBank/DDBJ databases">
        <authorList>
            <person name="Chandra G."/>
            <person name="Truman W A."/>
        </authorList>
    </citation>
    <scope>NUCLEOTIDE SEQUENCE [LARGE SCALE GENOMIC DNA]</scope>
    <source>
        <strain evidence="2">PS712</strain>
    </source>
</reference>
<dbReference type="EMBL" id="CABVIB010000010">
    <property type="protein sequence ID" value="VVN96648.1"/>
    <property type="molecule type" value="Genomic_DNA"/>
</dbReference>